<feature type="chain" id="PRO_5020439302" evidence="3">
    <location>
        <begin position="32"/>
        <end position="321"/>
    </location>
</feature>
<feature type="signal peptide" evidence="3">
    <location>
        <begin position="1"/>
        <end position="31"/>
    </location>
</feature>
<dbReference type="EMBL" id="SHKY01000001">
    <property type="protein sequence ID" value="RZU51039.1"/>
    <property type="molecule type" value="Genomic_DNA"/>
</dbReference>
<evidence type="ECO:0000256" key="1">
    <source>
        <dbReference type="SAM" id="MobiDB-lite"/>
    </source>
</evidence>
<keyword evidence="5" id="KW-1185">Reference proteome</keyword>
<comment type="caution">
    <text evidence="4">The sequence shown here is derived from an EMBL/GenBank/DDBJ whole genome shotgun (WGS) entry which is preliminary data.</text>
</comment>
<name>A0A4Q7ZLE4_9ACTN</name>
<evidence type="ECO:0000256" key="3">
    <source>
        <dbReference type="SAM" id="SignalP"/>
    </source>
</evidence>
<gene>
    <name evidence="4" type="ORF">EV385_2837</name>
</gene>
<keyword evidence="2" id="KW-0472">Membrane</keyword>
<feature type="transmembrane region" description="Helical" evidence="2">
    <location>
        <begin position="288"/>
        <end position="311"/>
    </location>
</feature>
<evidence type="ECO:0000313" key="4">
    <source>
        <dbReference type="EMBL" id="RZU51039.1"/>
    </source>
</evidence>
<feature type="compositionally biased region" description="Low complexity" evidence="1">
    <location>
        <begin position="197"/>
        <end position="209"/>
    </location>
</feature>
<feature type="region of interest" description="Disordered" evidence="1">
    <location>
        <begin position="103"/>
        <end position="225"/>
    </location>
</feature>
<sequence>MSRQFRHLVAAMALGGLLLGAPLLTSENASAGQSADGHQGFALGEHTLELACRSTPDLEVVTVRAERVRAKELRTAHPGAGRGTHRAPIVTAHRATEAVFARTMRSPAEDPTCALTDESTPVVAPTTPQSAPPSTVPGPTPLPSGSPTVTETSPGQGVPSSSAGSSVPPTSTQTTRPQRPPTVPPRPPRPPAPRPVPVTTAPTTAVIAPAGGGGAQAQGNPTRRDTVAAAPVIAGLPPGGTRSLATAVTAVEAPPTSDAAPVTTSAGPAAVVNAEAAALPPVPEEAPIGLLALTALVCVCGVGFGAIRAIVAQRASRAMMA</sequence>
<organism evidence="4 5">
    <name type="scientific">Krasilnikovia cinnamomea</name>
    <dbReference type="NCBI Taxonomy" id="349313"/>
    <lineage>
        <taxon>Bacteria</taxon>
        <taxon>Bacillati</taxon>
        <taxon>Actinomycetota</taxon>
        <taxon>Actinomycetes</taxon>
        <taxon>Micromonosporales</taxon>
        <taxon>Micromonosporaceae</taxon>
        <taxon>Krasilnikovia</taxon>
    </lineage>
</organism>
<keyword evidence="2" id="KW-0812">Transmembrane</keyword>
<accession>A0A4Q7ZLE4</accession>
<evidence type="ECO:0000313" key="5">
    <source>
        <dbReference type="Proteomes" id="UP000292564"/>
    </source>
</evidence>
<feature type="compositionally biased region" description="Low complexity" evidence="1">
    <location>
        <begin position="119"/>
        <end position="129"/>
    </location>
</feature>
<dbReference type="RefSeq" id="WP_130509875.1">
    <property type="nucleotide sequence ID" value="NZ_SHKY01000001.1"/>
</dbReference>
<dbReference type="AlphaFoldDB" id="A0A4Q7ZLE4"/>
<keyword evidence="2" id="KW-1133">Transmembrane helix</keyword>
<evidence type="ECO:0000256" key="2">
    <source>
        <dbReference type="SAM" id="Phobius"/>
    </source>
</evidence>
<feature type="compositionally biased region" description="Pro residues" evidence="1">
    <location>
        <begin position="178"/>
        <end position="196"/>
    </location>
</feature>
<dbReference type="PRINTS" id="PR01217">
    <property type="entry name" value="PRICHEXTENSN"/>
</dbReference>
<dbReference type="Proteomes" id="UP000292564">
    <property type="component" value="Unassembled WGS sequence"/>
</dbReference>
<proteinExistence type="predicted"/>
<protein>
    <submittedName>
        <fullName evidence="4">Uncharacterized protein</fullName>
    </submittedName>
</protein>
<feature type="compositionally biased region" description="Pro residues" evidence="1">
    <location>
        <begin position="130"/>
        <end position="144"/>
    </location>
</feature>
<reference evidence="4 5" key="1">
    <citation type="submission" date="2019-02" db="EMBL/GenBank/DDBJ databases">
        <title>Sequencing the genomes of 1000 actinobacteria strains.</title>
        <authorList>
            <person name="Klenk H.-P."/>
        </authorList>
    </citation>
    <scope>NUCLEOTIDE SEQUENCE [LARGE SCALE GENOMIC DNA]</scope>
    <source>
        <strain evidence="4 5">DSM 45162</strain>
    </source>
</reference>
<dbReference type="OrthoDB" id="3383382at2"/>
<feature type="compositionally biased region" description="Low complexity" evidence="1">
    <location>
        <begin position="145"/>
        <end position="177"/>
    </location>
</feature>
<keyword evidence="3" id="KW-0732">Signal</keyword>